<dbReference type="EMBL" id="ABID01000001">
    <property type="protein sequence ID" value="EDQ06624.1"/>
    <property type="molecule type" value="Genomic_DNA"/>
</dbReference>
<dbReference type="Proteomes" id="UP000003257">
    <property type="component" value="Unassembled WGS sequence"/>
</dbReference>
<proteinExistence type="predicted"/>
<keyword evidence="2" id="KW-1185">Reference proteome</keyword>
<accession>A0ABM9XAR1</accession>
<evidence type="ECO:0000313" key="1">
    <source>
        <dbReference type="EMBL" id="EDQ06624.1"/>
    </source>
</evidence>
<comment type="caution">
    <text evidence="1">The sequence shown here is derived from an EMBL/GenBank/DDBJ whole genome shotgun (WGS) entry which is preliminary data.</text>
</comment>
<sequence>MAGVGAVGVLELLELLELLDGSFTALMTELGRGLGFVEAAAVSVRAGRGAVWAGGVVVALGGVICALGAVGAGMGFCTGAVATSAQPATNRGAKKTNLMFQTS</sequence>
<gene>
    <name evidence="1" type="ORF">OIHEL45_07400</name>
</gene>
<evidence type="ECO:0000313" key="2">
    <source>
        <dbReference type="Proteomes" id="UP000003257"/>
    </source>
</evidence>
<protein>
    <submittedName>
        <fullName evidence="1">Uncharacterized protein</fullName>
    </submittedName>
</protein>
<organism evidence="1 2">
    <name type="scientific">Sulfitobacter indolifex HEL-45</name>
    <dbReference type="NCBI Taxonomy" id="391624"/>
    <lineage>
        <taxon>Bacteria</taxon>
        <taxon>Pseudomonadati</taxon>
        <taxon>Pseudomonadota</taxon>
        <taxon>Alphaproteobacteria</taxon>
        <taxon>Rhodobacterales</taxon>
        <taxon>Roseobacteraceae</taxon>
        <taxon>Sulfitobacter</taxon>
    </lineage>
</organism>
<reference evidence="1 2" key="1">
    <citation type="submission" date="2007-11" db="EMBL/GenBank/DDBJ databases">
        <authorList>
            <person name="Wagner-Dobler I."/>
            <person name="Ferriera S."/>
            <person name="Johnson J."/>
            <person name="Kravitz S."/>
            <person name="Beeson K."/>
            <person name="Sutton G."/>
            <person name="Rogers Y.-H."/>
            <person name="Friedman R."/>
            <person name="Frazier M."/>
            <person name="Venter J.C."/>
        </authorList>
    </citation>
    <scope>NUCLEOTIDE SEQUENCE [LARGE SCALE GENOMIC DNA]</scope>
    <source>
        <strain evidence="1 2">HEL-45</strain>
    </source>
</reference>
<name>A0ABM9XAR1_9RHOB</name>